<dbReference type="AlphaFoldDB" id="A0AAV7TY31"/>
<feature type="compositionally biased region" description="Basic and acidic residues" evidence="1">
    <location>
        <begin position="1"/>
        <end position="11"/>
    </location>
</feature>
<sequence>MGAEGGQERRTPGGSTSGMKSLRINSLRASAPSEDGARGGVRGGEDEKERWVEVDAERQLRRREMASDCGDADLKFLETLACRRRVMLAGQASALLTGAEEDKAVRVKCVCATVTAYSQCSPVLSGCLNI</sequence>
<keyword evidence="3" id="KW-1185">Reference proteome</keyword>
<feature type="compositionally biased region" description="Polar residues" evidence="1">
    <location>
        <begin position="13"/>
        <end position="28"/>
    </location>
</feature>
<reference evidence="2" key="1">
    <citation type="journal article" date="2022" name="bioRxiv">
        <title>Sequencing and chromosome-scale assembly of the giantPleurodeles waltlgenome.</title>
        <authorList>
            <person name="Brown T."/>
            <person name="Elewa A."/>
            <person name="Iarovenko S."/>
            <person name="Subramanian E."/>
            <person name="Araus A.J."/>
            <person name="Petzold A."/>
            <person name="Susuki M."/>
            <person name="Suzuki K.-i.T."/>
            <person name="Hayashi T."/>
            <person name="Toyoda A."/>
            <person name="Oliveira C."/>
            <person name="Osipova E."/>
            <person name="Leigh N.D."/>
            <person name="Simon A."/>
            <person name="Yun M.H."/>
        </authorList>
    </citation>
    <scope>NUCLEOTIDE SEQUENCE</scope>
    <source>
        <strain evidence="2">20211129_DDA</strain>
        <tissue evidence="2">Liver</tissue>
    </source>
</reference>
<proteinExistence type="predicted"/>
<accession>A0AAV7TY31</accession>
<comment type="caution">
    <text evidence="2">The sequence shown here is derived from an EMBL/GenBank/DDBJ whole genome shotgun (WGS) entry which is preliminary data.</text>
</comment>
<evidence type="ECO:0000313" key="3">
    <source>
        <dbReference type="Proteomes" id="UP001066276"/>
    </source>
</evidence>
<dbReference type="Proteomes" id="UP001066276">
    <property type="component" value="Chromosome 3_2"/>
</dbReference>
<protein>
    <submittedName>
        <fullName evidence="2">Uncharacterized protein</fullName>
    </submittedName>
</protein>
<gene>
    <name evidence="2" type="ORF">NDU88_006754</name>
</gene>
<evidence type="ECO:0000313" key="2">
    <source>
        <dbReference type="EMBL" id="KAJ1181548.1"/>
    </source>
</evidence>
<name>A0AAV7TY31_PLEWA</name>
<dbReference type="EMBL" id="JANPWB010000006">
    <property type="protein sequence ID" value="KAJ1181548.1"/>
    <property type="molecule type" value="Genomic_DNA"/>
</dbReference>
<feature type="region of interest" description="Disordered" evidence="1">
    <location>
        <begin position="1"/>
        <end position="50"/>
    </location>
</feature>
<organism evidence="2 3">
    <name type="scientific">Pleurodeles waltl</name>
    <name type="common">Iberian ribbed newt</name>
    <dbReference type="NCBI Taxonomy" id="8319"/>
    <lineage>
        <taxon>Eukaryota</taxon>
        <taxon>Metazoa</taxon>
        <taxon>Chordata</taxon>
        <taxon>Craniata</taxon>
        <taxon>Vertebrata</taxon>
        <taxon>Euteleostomi</taxon>
        <taxon>Amphibia</taxon>
        <taxon>Batrachia</taxon>
        <taxon>Caudata</taxon>
        <taxon>Salamandroidea</taxon>
        <taxon>Salamandridae</taxon>
        <taxon>Pleurodelinae</taxon>
        <taxon>Pleurodeles</taxon>
    </lineage>
</organism>
<evidence type="ECO:0000256" key="1">
    <source>
        <dbReference type="SAM" id="MobiDB-lite"/>
    </source>
</evidence>